<keyword evidence="5" id="KW-1185">Reference proteome</keyword>
<protein>
    <submittedName>
        <fullName evidence="4">Esterase</fullName>
        <ecNumber evidence="4">3.1.-.-</ecNumber>
    </submittedName>
</protein>
<dbReference type="OrthoDB" id="9798208at2"/>
<accession>A0A0W0ZDP7</accession>
<reference evidence="4 5" key="1">
    <citation type="submission" date="2015-11" db="EMBL/GenBank/DDBJ databases">
        <title>Genomic analysis of 38 Legionella species identifies large and diverse effector repertoires.</title>
        <authorList>
            <person name="Burstein D."/>
            <person name="Amaro F."/>
            <person name="Zusman T."/>
            <person name="Lifshitz Z."/>
            <person name="Cohen O."/>
            <person name="Gilbert J.A."/>
            <person name="Pupko T."/>
            <person name="Shuman H.A."/>
            <person name="Segal G."/>
        </authorList>
    </citation>
    <scope>NUCLEOTIDE SEQUENCE [LARGE SCALE GENOMIC DNA]</scope>
    <source>
        <strain evidence="4 5">IMVS3376</strain>
    </source>
</reference>
<dbReference type="PANTHER" id="PTHR43240">
    <property type="entry name" value="1,4-DIHYDROXY-2-NAPHTHOYL-COA THIOESTERASE 1"/>
    <property type="match status" value="1"/>
</dbReference>
<dbReference type="Proteomes" id="UP000054926">
    <property type="component" value="Unassembled WGS sequence"/>
</dbReference>
<keyword evidence="2 4" id="KW-0378">Hydrolase</keyword>
<evidence type="ECO:0000313" key="4">
    <source>
        <dbReference type="EMBL" id="KTD67247.1"/>
    </source>
</evidence>
<proteinExistence type="inferred from homology"/>
<dbReference type="Gene3D" id="3.10.129.10">
    <property type="entry name" value="Hotdog Thioesterase"/>
    <property type="match status" value="1"/>
</dbReference>
<evidence type="ECO:0000256" key="1">
    <source>
        <dbReference type="ARBA" id="ARBA00008324"/>
    </source>
</evidence>
<dbReference type="InterPro" id="IPR003736">
    <property type="entry name" value="PAAI_dom"/>
</dbReference>
<dbReference type="InterPro" id="IPR029069">
    <property type="entry name" value="HotDog_dom_sf"/>
</dbReference>
<comment type="caution">
    <text evidence="4">The sequence shown here is derived from an EMBL/GenBank/DDBJ whole genome shotgun (WGS) entry which is preliminary data.</text>
</comment>
<dbReference type="PANTHER" id="PTHR43240:SF5">
    <property type="entry name" value="1,4-DIHYDROXY-2-NAPHTHOYL-COA THIOESTERASE 1"/>
    <property type="match status" value="1"/>
</dbReference>
<comment type="similarity">
    <text evidence="1">Belongs to the thioesterase PaaI family.</text>
</comment>
<sequence length="143" mass="15659">MAIWFKKISLEGLNQFGKNTMSEFLGIQFIEIGDNFLKATMPVNERTKQPIGILHGGANVALSETVASTAANAVIDISQFFCVGLEINANHIHSVKQGIVTAITSPIHIGRSTHVWEVKIFNEEQKLTCISRMTASVINHPKG</sequence>
<dbReference type="AlphaFoldDB" id="A0A0W0ZDP7"/>
<dbReference type="STRING" id="947033.Lste_3453"/>
<dbReference type="PATRIC" id="fig|947033.5.peg.3674"/>
<evidence type="ECO:0000256" key="2">
    <source>
        <dbReference type="ARBA" id="ARBA00022801"/>
    </source>
</evidence>
<dbReference type="InterPro" id="IPR006683">
    <property type="entry name" value="Thioestr_dom"/>
</dbReference>
<name>A0A0W0ZDP7_9GAMM</name>
<dbReference type="EMBL" id="LNYY01000021">
    <property type="protein sequence ID" value="KTD67247.1"/>
    <property type="molecule type" value="Genomic_DNA"/>
</dbReference>
<dbReference type="GO" id="GO:0005829">
    <property type="term" value="C:cytosol"/>
    <property type="evidence" value="ECO:0007669"/>
    <property type="project" value="TreeGrafter"/>
</dbReference>
<feature type="domain" description="Thioesterase" evidence="3">
    <location>
        <begin position="52"/>
        <end position="129"/>
    </location>
</feature>
<evidence type="ECO:0000259" key="3">
    <source>
        <dbReference type="Pfam" id="PF03061"/>
    </source>
</evidence>
<dbReference type="GO" id="GO:0061522">
    <property type="term" value="F:1,4-dihydroxy-2-naphthoyl-CoA thioesterase activity"/>
    <property type="evidence" value="ECO:0007669"/>
    <property type="project" value="TreeGrafter"/>
</dbReference>
<dbReference type="CDD" id="cd03443">
    <property type="entry name" value="PaaI_thioesterase"/>
    <property type="match status" value="1"/>
</dbReference>
<dbReference type="SUPFAM" id="SSF54637">
    <property type="entry name" value="Thioesterase/thiol ester dehydrase-isomerase"/>
    <property type="match status" value="1"/>
</dbReference>
<dbReference type="NCBIfam" id="TIGR00369">
    <property type="entry name" value="unchar_dom_1"/>
    <property type="match status" value="1"/>
</dbReference>
<gene>
    <name evidence="4" type="primary">ydiI</name>
    <name evidence="4" type="ORF">Lste_3453</name>
</gene>
<dbReference type="Pfam" id="PF03061">
    <property type="entry name" value="4HBT"/>
    <property type="match status" value="1"/>
</dbReference>
<evidence type="ECO:0000313" key="5">
    <source>
        <dbReference type="Proteomes" id="UP000054926"/>
    </source>
</evidence>
<organism evidence="4 5">
    <name type="scientific">Legionella steelei</name>
    <dbReference type="NCBI Taxonomy" id="947033"/>
    <lineage>
        <taxon>Bacteria</taxon>
        <taxon>Pseudomonadati</taxon>
        <taxon>Pseudomonadota</taxon>
        <taxon>Gammaproteobacteria</taxon>
        <taxon>Legionellales</taxon>
        <taxon>Legionellaceae</taxon>
        <taxon>Legionella</taxon>
    </lineage>
</organism>
<dbReference type="EC" id="3.1.-.-" evidence="4"/>
<dbReference type="RefSeq" id="WP_058512250.1">
    <property type="nucleotide sequence ID" value="NZ_DAIOMV010000001.1"/>
</dbReference>